<evidence type="ECO:0000313" key="1">
    <source>
        <dbReference type="EMBL" id="MQA56832.1"/>
    </source>
</evidence>
<evidence type="ECO:0000313" key="2">
    <source>
        <dbReference type="Proteomes" id="UP000486534"/>
    </source>
</evidence>
<sequence length="181" mass="20682">MAMPDRLKPIPATPKIRALMKDLLKQILDRIWDNQERENADIGALIQQWNGYASRAFEFHEFRDMHSHTSEANFLRTAFHQEKYVDDLSFEEACALADFICQCSGTESDTDYALVLLETNFPEANASDLIFWPNEWFGDEGMLHIELSSAQIVGYLMLASSRQLPDAPPIDLPYAIAQDRP</sequence>
<dbReference type="RefSeq" id="WP_152899375.1">
    <property type="nucleotide sequence ID" value="NZ_WHUV01000005.1"/>
</dbReference>
<dbReference type="Proteomes" id="UP000486534">
    <property type="component" value="Unassembled WGS sequence"/>
</dbReference>
<comment type="caution">
    <text evidence="1">The sequence shown here is derived from an EMBL/GenBank/DDBJ whole genome shotgun (WGS) entry which is preliminary data.</text>
</comment>
<reference evidence="1 2" key="1">
    <citation type="submission" date="2019-10" db="EMBL/GenBank/DDBJ databases">
        <title>Pseudomonas dajingensis sp. nov., isolated from the profound head ulcers of farmed Murray cod (Maccullochella peelii peelii).</title>
        <authorList>
            <person name="Liu Y."/>
        </authorList>
    </citation>
    <scope>NUCLEOTIDE SEQUENCE [LARGE SCALE GENOMIC DNA]</scope>
    <source>
        <strain evidence="1 2">MC042</strain>
    </source>
</reference>
<dbReference type="EMBL" id="WHUV01000005">
    <property type="protein sequence ID" value="MQA56832.1"/>
    <property type="molecule type" value="Genomic_DNA"/>
</dbReference>
<accession>A0A7X1PS99</accession>
<proteinExistence type="predicted"/>
<protein>
    <submittedName>
        <fullName evidence="1">Uncharacterized protein</fullName>
    </submittedName>
</protein>
<gene>
    <name evidence="1" type="ORF">GDH07_26270</name>
</gene>
<dbReference type="AlphaFoldDB" id="A0A7X1PS99"/>
<name>A0A7X1PS99_9PSED</name>
<organism evidence="1 2">
    <name type="scientific">Pseudomonas piscis</name>
    <dbReference type="NCBI Taxonomy" id="2614538"/>
    <lineage>
        <taxon>Bacteria</taxon>
        <taxon>Pseudomonadati</taxon>
        <taxon>Pseudomonadota</taxon>
        <taxon>Gammaproteobacteria</taxon>
        <taxon>Pseudomonadales</taxon>
        <taxon>Pseudomonadaceae</taxon>
        <taxon>Pseudomonas</taxon>
    </lineage>
</organism>